<dbReference type="GO" id="GO:0007268">
    <property type="term" value="P:chemical synaptic transmission"/>
    <property type="evidence" value="ECO:0007669"/>
    <property type="project" value="TreeGrafter"/>
</dbReference>
<comment type="caution">
    <text evidence="11">The sequence shown here is derived from an EMBL/GenBank/DDBJ whole genome shotgun (WGS) entry which is preliminary data.</text>
</comment>
<keyword evidence="3" id="KW-1003">Cell membrane</keyword>
<accession>A0A9N7UIE6</accession>
<organism evidence="11 12">
    <name type="scientific">Pleuronectes platessa</name>
    <name type="common">European plaice</name>
    <dbReference type="NCBI Taxonomy" id="8262"/>
    <lineage>
        <taxon>Eukaryota</taxon>
        <taxon>Metazoa</taxon>
        <taxon>Chordata</taxon>
        <taxon>Craniata</taxon>
        <taxon>Vertebrata</taxon>
        <taxon>Euteleostomi</taxon>
        <taxon>Actinopterygii</taxon>
        <taxon>Neopterygii</taxon>
        <taxon>Teleostei</taxon>
        <taxon>Neoteleostei</taxon>
        <taxon>Acanthomorphata</taxon>
        <taxon>Carangaria</taxon>
        <taxon>Pleuronectiformes</taxon>
        <taxon>Pleuronectoidei</taxon>
        <taxon>Pleuronectidae</taxon>
        <taxon>Pleuronectes</taxon>
    </lineage>
</organism>
<gene>
    <name evidence="11" type="ORF">PLEPLA_LOCUS20782</name>
</gene>
<dbReference type="GO" id="GO:0098703">
    <property type="term" value="P:calcium ion import across plasma membrane"/>
    <property type="evidence" value="ECO:0007669"/>
    <property type="project" value="TreeGrafter"/>
</dbReference>
<evidence type="ECO:0000313" key="11">
    <source>
        <dbReference type="EMBL" id="CAB1432699.1"/>
    </source>
</evidence>
<keyword evidence="7" id="KW-1015">Disulfide bond</keyword>
<evidence type="ECO:0000256" key="9">
    <source>
        <dbReference type="ARBA" id="ARBA00036634"/>
    </source>
</evidence>
<keyword evidence="12" id="KW-1185">Reference proteome</keyword>
<dbReference type="GO" id="GO:0043025">
    <property type="term" value="C:neuronal cell body"/>
    <property type="evidence" value="ECO:0007669"/>
    <property type="project" value="TreeGrafter"/>
</dbReference>
<dbReference type="EMBL" id="CADEAL010001467">
    <property type="protein sequence ID" value="CAB1432699.1"/>
    <property type="molecule type" value="Genomic_DNA"/>
</dbReference>
<dbReference type="PANTHER" id="PTHR45628:SF3">
    <property type="entry name" value="VOLTAGE-DEPENDENT P_Q-TYPE CALCIUM CHANNEL SUBUNIT ALPHA-1A"/>
    <property type="match status" value="1"/>
</dbReference>
<keyword evidence="2" id="KW-0813">Transport</keyword>
<evidence type="ECO:0000256" key="4">
    <source>
        <dbReference type="ARBA" id="ARBA00022737"/>
    </source>
</evidence>
<keyword evidence="6" id="KW-0406">Ion transport</keyword>
<keyword evidence="5" id="KW-0851">Voltage-gated channel</keyword>
<keyword evidence="8" id="KW-0407">Ion channel</keyword>
<dbReference type="InterPro" id="IPR014873">
    <property type="entry name" value="VDCC_a1su_IQ"/>
</dbReference>
<dbReference type="PANTHER" id="PTHR45628">
    <property type="entry name" value="VOLTAGE-DEPENDENT CALCIUM CHANNEL TYPE A SUBUNIT ALPHA-1"/>
    <property type="match status" value="1"/>
</dbReference>
<sequence length="290" mass="32635">MPSACRTLGSGHARHSHTLRNTLARTQNPTAVKQRACHRECPTLMFVGKSDGRQDRNGKRPQRLLRMDLPVADDNTVHFNSTLMALIRTALDIKIAKGGADKHQMDAELRKEMMAIWPNLSQKTLDLLVTPHKGHDNTNSLYMEIHIHCIHVLQAHQHIHAHRPCSDPVISKVLSDLITGAATDLTVGKIYAAMMIMEYYRQSKTKKLQALREEQRFSSCFNFLQLVSNFPLCFKSSASFHRDMFAHGGEDPEFGEFDPAVTVYAGMFLNAAIPLDRMDWSKQALSTSGL</sequence>
<comment type="catalytic activity">
    <reaction evidence="9">
        <text>Ca(2+)(in) = Ca(2+)(out)</text>
        <dbReference type="Rhea" id="RHEA:29671"/>
        <dbReference type="ChEBI" id="CHEBI:29108"/>
    </reaction>
</comment>
<evidence type="ECO:0000256" key="7">
    <source>
        <dbReference type="ARBA" id="ARBA00023157"/>
    </source>
</evidence>
<evidence type="ECO:0000256" key="2">
    <source>
        <dbReference type="ARBA" id="ARBA00022448"/>
    </source>
</evidence>
<dbReference type="Pfam" id="PF08763">
    <property type="entry name" value="Ca_chan_IQ"/>
    <property type="match status" value="2"/>
</dbReference>
<feature type="domain" description="Voltage-dependent calcium channel alpha-1 subunit IQ" evidence="10">
    <location>
        <begin position="182"/>
        <end position="216"/>
    </location>
</feature>
<comment type="subcellular location">
    <subcellularLocation>
        <location evidence="1">Cell membrane</location>
        <topology evidence="1">Multi-pass membrane protein</topology>
    </subcellularLocation>
</comment>
<protein>
    <recommendedName>
        <fullName evidence="10">Voltage-dependent calcium channel alpha-1 subunit IQ domain-containing protein</fullName>
    </recommendedName>
</protein>
<keyword evidence="3" id="KW-0472">Membrane</keyword>
<name>A0A9N7UIE6_PLEPL</name>
<evidence type="ECO:0000259" key="10">
    <source>
        <dbReference type="SMART" id="SM01062"/>
    </source>
</evidence>
<evidence type="ECO:0000256" key="6">
    <source>
        <dbReference type="ARBA" id="ARBA00023065"/>
    </source>
</evidence>
<keyword evidence="4" id="KW-0677">Repeat</keyword>
<dbReference type="AlphaFoldDB" id="A0A9N7UIE6"/>
<dbReference type="GO" id="GO:0045202">
    <property type="term" value="C:synapse"/>
    <property type="evidence" value="ECO:0007669"/>
    <property type="project" value="GOC"/>
</dbReference>
<evidence type="ECO:0000313" key="12">
    <source>
        <dbReference type="Proteomes" id="UP001153269"/>
    </source>
</evidence>
<evidence type="ECO:0000256" key="3">
    <source>
        <dbReference type="ARBA" id="ARBA00022475"/>
    </source>
</evidence>
<proteinExistence type="predicted"/>
<dbReference type="Gene3D" id="6.10.250.2180">
    <property type="match status" value="1"/>
</dbReference>
<dbReference type="Proteomes" id="UP001153269">
    <property type="component" value="Unassembled WGS sequence"/>
</dbReference>
<evidence type="ECO:0000256" key="8">
    <source>
        <dbReference type="ARBA" id="ARBA00023303"/>
    </source>
</evidence>
<evidence type="ECO:0000256" key="1">
    <source>
        <dbReference type="ARBA" id="ARBA00004651"/>
    </source>
</evidence>
<dbReference type="InterPro" id="IPR050599">
    <property type="entry name" value="VDCC_alpha-1_subunit"/>
</dbReference>
<evidence type="ECO:0000256" key="5">
    <source>
        <dbReference type="ARBA" id="ARBA00022882"/>
    </source>
</evidence>
<dbReference type="GO" id="GO:0008331">
    <property type="term" value="F:high voltage-gated calcium channel activity"/>
    <property type="evidence" value="ECO:0007669"/>
    <property type="project" value="TreeGrafter"/>
</dbReference>
<dbReference type="GO" id="GO:0005891">
    <property type="term" value="C:voltage-gated calcium channel complex"/>
    <property type="evidence" value="ECO:0007669"/>
    <property type="project" value="TreeGrafter"/>
</dbReference>
<reference evidence="11" key="1">
    <citation type="submission" date="2020-03" db="EMBL/GenBank/DDBJ databases">
        <authorList>
            <person name="Weist P."/>
        </authorList>
    </citation>
    <scope>NUCLEOTIDE SEQUENCE</scope>
</reference>
<dbReference type="SMART" id="SM01062">
    <property type="entry name" value="Ca_chan_IQ"/>
    <property type="match status" value="1"/>
</dbReference>